<dbReference type="Proteomes" id="UP000504634">
    <property type="component" value="Unplaced"/>
</dbReference>
<gene>
    <name evidence="13" type="primary">LOC115633224</name>
</gene>
<dbReference type="GO" id="GO:0016651">
    <property type="term" value="F:oxidoreductase activity, acting on NAD(P)H"/>
    <property type="evidence" value="ECO:0007669"/>
    <property type="project" value="TreeGrafter"/>
</dbReference>
<evidence type="ECO:0000256" key="6">
    <source>
        <dbReference type="ARBA" id="ARBA00022827"/>
    </source>
</evidence>
<evidence type="ECO:0000256" key="8">
    <source>
        <dbReference type="ARBA" id="ARBA00023004"/>
    </source>
</evidence>
<dbReference type="SUPFAM" id="SSF50022">
    <property type="entry name" value="ISP domain"/>
    <property type="match status" value="1"/>
</dbReference>
<keyword evidence="12" id="KW-1185">Reference proteome</keyword>
<evidence type="ECO:0000256" key="1">
    <source>
        <dbReference type="ARBA" id="ARBA00001974"/>
    </source>
</evidence>
<dbReference type="OrthoDB" id="432169at2759"/>
<feature type="domain" description="Rieske" evidence="11">
    <location>
        <begin position="129"/>
        <end position="225"/>
    </location>
</feature>
<dbReference type="InterPro" id="IPR016156">
    <property type="entry name" value="FAD/NAD-linked_Rdtase_dimer_sf"/>
</dbReference>
<dbReference type="RefSeq" id="XP_030386476.1">
    <property type="nucleotide sequence ID" value="XM_030530616.1"/>
</dbReference>
<dbReference type="InterPro" id="IPR023753">
    <property type="entry name" value="FAD/NAD-binding_dom"/>
</dbReference>
<dbReference type="GeneID" id="115633224"/>
<keyword evidence="9" id="KW-0411">Iron-sulfur</keyword>
<dbReference type="AlphaFoldDB" id="A0A6J2UDC0"/>
<evidence type="ECO:0000256" key="5">
    <source>
        <dbReference type="ARBA" id="ARBA00022723"/>
    </source>
</evidence>
<keyword evidence="8" id="KW-0408">Iron</keyword>
<dbReference type="Pfam" id="PF00355">
    <property type="entry name" value="Rieske"/>
    <property type="match status" value="1"/>
</dbReference>
<comment type="cofactor">
    <cofactor evidence="1">
        <name>FAD</name>
        <dbReference type="ChEBI" id="CHEBI:57692"/>
    </cofactor>
</comment>
<dbReference type="InterPro" id="IPR036188">
    <property type="entry name" value="FAD/NAD-bd_sf"/>
</dbReference>
<dbReference type="InterPro" id="IPR017941">
    <property type="entry name" value="Rieske_2Fe-2S"/>
</dbReference>
<keyword evidence="7" id="KW-0560">Oxidoreductase</keyword>
<dbReference type="PRINTS" id="PR00368">
    <property type="entry name" value="FADPNR"/>
</dbReference>
<keyword evidence="3" id="KW-0285">Flavoprotein</keyword>
<keyword evidence="6" id="KW-0274">FAD</keyword>
<dbReference type="GO" id="GO:0051537">
    <property type="term" value="F:2 iron, 2 sulfur cluster binding"/>
    <property type="evidence" value="ECO:0007669"/>
    <property type="project" value="UniProtKB-KW"/>
</dbReference>
<dbReference type="Gene3D" id="2.102.10.10">
    <property type="entry name" value="Rieske [2Fe-2S] iron-sulphur domain"/>
    <property type="match status" value="1"/>
</dbReference>
<keyword evidence="5" id="KW-0479">Metal-binding</keyword>
<evidence type="ECO:0000256" key="4">
    <source>
        <dbReference type="ARBA" id="ARBA00022714"/>
    </source>
</evidence>
<keyword evidence="4" id="KW-0001">2Fe-2S</keyword>
<dbReference type="PANTHER" id="PTHR43557">
    <property type="entry name" value="APOPTOSIS-INDUCING FACTOR 1"/>
    <property type="match status" value="1"/>
</dbReference>
<evidence type="ECO:0000256" key="10">
    <source>
        <dbReference type="SAM" id="MobiDB-lite"/>
    </source>
</evidence>
<feature type="region of interest" description="Disordered" evidence="10">
    <location>
        <begin position="81"/>
        <end position="102"/>
    </location>
</feature>
<accession>A0A6J2UDC0</accession>
<name>A0A6J2UDC0_DROLE</name>
<comment type="similarity">
    <text evidence="2">Belongs to the FAD-dependent oxidoreductase family.</text>
</comment>
<dbReference type="GO" id="GO:0005737">
    <property type="term" value="C:cytoplasm"/>
    <property type="evidence" value="ECO:0007669"/>
    <property type="project" value="TreeGrafter"/>
</dbReference>
<dbReference type="SUPFAM" id="SSF55424">
    <property type="entry name" value="FAD/NAD-linked reductases, dimerisation (C-terminal) domain"/>
    <property type="match status" value="1"/>
</dbReference>
<proteinExistence type="inferred from homology"/>
<dbReference type="PANTHER" id="PTHR43557:SF2">
    <property type="entry name" value="RIESKE DOMAIN-CONTAINING PROTEIN-RELATED"/>
    <property type="match status" value="1"/>
</dbReference>
<evidence type="ECO:0000256" key="3">
    <source>
        <dbReference type="ARBA" id="ARBA00022630"/>
    </source>
</evidence>
<evidence type="ECO:0000256" key="9">
    <source>
        <dbReference type="ARBA" id="ARBA00023014"/>
    </source>
</evidence>
<dbReference type="Pfam" id="PF07992">
    <property type="entry name" value="Pyr_redox_2"/>
    <property type="match status" value="1"/>
</dbReference>
<evidence type="ECO:0000313" key="13">
    <source>
        <dbReference type="RefSeq" id="XP_030386476.1"/>
    </source>
</evidence>
<protein>
    <submittedName>
        <fullName evidence="13">Apoptosis-inducing factor 3 isoform X2</fullName>
    </submittedName>
</protein>
<evidence type="ECO:0000256" key="2">
    <source>
        <dbReference type="ARBA" id="ARBA00006442"/>
    </source>
</evidence>
<dbReference type="CDD" id="cd03478">
    <property type="entry name" value="Rieske_AIFL_N"/>
    <property type="match status" value="1"/>
</dbReference>
<dbReference type="Gene3D" id="3.50.50.60">
    <property type="entry name" value="FAD/NAD(P)-binding domain"/>
    <property type="match status" value="2"/>
</dbReference>
<dbReference type="SUPFAM" id="SSF51905">
    <property type="entry name" value="FAD/NAD(P)-binding domain"/>
    <property type="match status" value="1"/>
</dbReference>
<organism evidence="12 13">
    <name type="scientific">Drosophila lebanonensis</name>
    <name type="common">Fruit fly</name>
    <name type="synonym">Scaptodrosophila lebanonensis</name>
    <dbReference type="NCBI Taxonomy" id="7225"/>
    <lineage>
        <taxon>Eukaryota</taxon>
        <taxon>Metazoa</taxon>
        <taxon>Ecdysozoa</taxon>
        <taxon>Arthropoda</taxon>
        <taxon>Hexapoda</taxon>
        <taxon>Insecta</taxon>
        <taxon>Pterygota</taxon>
        <taxon>Neoptera</taxon>
        <taxon>Endopterygota</taxon>
        <taxon>Diptera</taxon>
        <taxon>Brachycera</taxon>
        <taxon>Muscomorpha</taxon>
        <taxon>Ephydroidea</taxon>
        <taxon>Drosophilidae</taxon>
        <taxon>Scaptodrosophila</taxon>
    </lineage>
</organism>
<evidence type="ECO:0000256" key="7">
    <source>
        <dbReference type="ARBA" id="ARBA00023002"/>
    </source>
</evidence>
<dbReference type="InterPro" id="IPR036922">
    <property type="entry name" value="Rieske_2Fe-2S_sf"/>
</dbReference>
<dbReference type="InterPro" id="IPR050446">
    <property type="entry name" value="FAD-oxidoreductase/Apoptosis"/>
</dbReference>
<dbReference type="PROSITE" id="PS51296">
    <property type="entry name" value="RIESKE"/>
    <property type="match status" value="1"/>
</dbReference>
<evidence type="ECO:0000259" key="11">
    <source>
        <dbReference type="PROSITE" id="PS51296"/>
    </source>
</evidence>
<dbReference type="Gene3D" id="3.30.390.30">
    <property type="match status" value="1"/>
</dbReference>
<dbReference type="GO" id="GO:0046872">
    <property type="term" value="F:metal ion binding"/>
    <property type="evidence" value="ECO:0007669"/>
    <property type="project" value="UniProtKB-KW"/>
</dbReference>
<sequence length="664" mass="73524">MLCRFQPNYCRLLFKNQLFKQIHTKVGPHVRAQTHYNTAAFGNSHWSKPDLRNFNTNFTHSRQIHIMGSINCKEYKTTGNATPKTTESAGGTVGSYQSCSSPKRNKETMASQAMGAAPVFDPKEYTDPVSVCQATDIQENEMKQLDFDEDTRILLIKQNGRLQAVGAKCTHYGAPLHTGVLGQGRVRCPWHGACFNLETGDIEDFPGLDSLPCYNVEVNDEGQVLVRAKRKDLEQSKRLKNMVKRNPRDERCYIVVGGGPSGAVCVETLRQEGYSGRLIFICREAFLPYDRVKVSKNMSADIASIQFRNADFYKEYDIEVWQDVAATKLDTSQKELQCSNGYVVKYDKIYIATGCSAFKPPIPGADLANVKVVREFADAQSIMELVQPDLRVVCLGSSFIALEAASFLVSKVASVTVVGRENVPLKAAFGEAIGARVLQLFQENNVEMRMESGITEIIGDEDGKVVEVQLTDETRIPCDLLIMGTGSTFNTKFMQKSGVRVNSNGSVDVTDFLETNVPDVYVGGDIANAHIYGLAHDRVTIGHYQLAQYHGRIAALNMTGSVKKLEAVPFFFTMLFGKGIRYAGHGSYKEVIIDGSLEEFKFVAYFVNAADTVTAVASCGRDPVVAQFSELLSQGKCLGRSQIENESDRQAWTAELKKPLPKIR</sequence>
<evidence type="ECO:0000313" key="12">
    <source>
        <dbReference type="Proteomes" id="UP000504634"/>
    </source>
</evidence>
<reference evidence="13" key="1">
    <citation type="submission" date="2025-08" db="UniProtKB">
        <authorList>
            <consortium name="RefSeq"/>
        </authorList>
    </citation>
    <scope>IDENTIFICATION</scope>
    <source>
        <strain evidence="13">11010-0011.00</strain>
        <tissue evidence="13">Whole body</tissue>
    </source>
</reference>
<dbReference type="PRINTS" id="PR00411">
    <property type="entry name" value="PNDRDTASEI"/>
</dbReference>
<dbReference type="FunFam" id="2.102.10.10:FF:000003">
    <property type="entry name" value="apoptosis-inducing factor 3 isoform X2"/>
    <property type="match status" value="1"/>
</dbReference>